<dbReference type="CDD" id="cd00082">
    <property type="entry name" value="HisKA"/>
    <property type="match status" value="1"/>
</dbReference>
<evidence type="ECO:0000313" key="8">
    <source>
        <dbReference type="EMBL" id="SFV55166.1"/>
    </source>
</evidence>
<keyword evidence="2" id="KW-0808">Transferase</keyword>
<keyword evidence="1" id="KW-0597">Phosphoprotein</keyword>
<dbReference type="EMBL" id="FPHE01000059">
    <property type="protein sequence ID" value="SFV55166.1"/>
    <property type="molecule type" value="Genomic_DNA"/>
</dbReference>
<evidence type="ECO:0000256" key="3">
    <source>
        <dbReference type="ARBA" id="ARBA00022741"/>
    </source>
</evidence>
<dbReference type="PRINTS" id="PR00344">
    <property type="entry name" value="BCTRLSENSOR"/>
</dbReference>
<dbReference type="PANTHER" id="PTHR43065:SF10">
    <property type="entry name" value="PEROXIDE STRESS-ACTIVATED HISTIDINE KINASE MAK3"/>
    <property type="match status" value="1"/>
</dbReference>
<reference evidence="8" key="1">
    <citation type="submission" date="2016-10" db="EMBL/GenBank/DDBJ databases">
        <authorList>
            <person name="de Groot N.N."/>
        </authorList>
    </citation>
    <scope>NUCLEOTIDE SEQUENCE</scope>
</reference>
<organism evidence="8">
    <name type="scientific">hydrothermal vent metagenome</name>
    <dbReference type="NCBI Taxonomy" id="652676"/>
    <lineage>
        <taxon>unclassified sequences</taxon>
        <taxon>metagenomes</taxon>
        <taxon>ecological metagenomes</taxon>
    </lineage>
</organism>
<keyword evidence="4 8" id="KW-0418">Kinase</keyword>
<feature type="domain" description="Histidine kinase" evidence="7">
    <location>
        <begin position="187"/>
        <end position="403"/>
    </location>
</feature>
<dbReference type="InterPro" id="IPR036890">
    <property type="entry name" value="HATPase_C_sf"/>
</dbReference>
<keyword evidence="3" id="KW-0547">Nucleotide-binding</keyword>
<dbReference type="SMART" id="SM00387">
    <property type="entry name" value="HATPase_c"/>
    <property type="match status" value="1"/>
</dbReference>
<dbReference type="InterPro" id="IPR003661">
    <property type="entry name" value="HisK_dim/P_dom"/>
</dbReference>
<sequence>MPFSNKVIRKEITQFKEIADMFNALEFGCSKYKDILERKNDYLEAILYGTVNIILLKDSNKNILYLNRQFYNYFPQYKNITSFKKRHSSISELFDSDDKRYIDAEYYHKNFDYIVTDEIEHKVKITQNEKTSFFKLTVSKSELNKKYFVLILADITKLELERKKNILHERMLQQQAKMASMGEMIANIAHQWRQPLNALSVINVLMHRKYDIDELSKNDMDSFKEKTNSIIKKMNSTIDDFMNFFSPERKSKQRFSIADAINSTISFMGNPYLKNYIKLINRNQPDIEVIGYRGELEQVILNIIKNSRDAIKEQRGRQLMVTIDVIEIDDMVRIEIADNAGGVDEKIIDRVCEPYFTTKFESEGTGIGLYMSKMIIEKSMGGSFRLQNRDEGVVAIIEIKRDIGMD</sequence>
<evidence type="ECO:0000256" key="5">
    <source>
        <dbReference type="ARBA" id="ARBA00022840"/>
    </source>
</evidence>
<evidence type="ECO:0000259" key="7">
    <source>
        <dbReference type="PROSITE" id="PS50109"/>
    </source>
</evidence>
<evidence type="ECO:0000256" key="1">
    <source>
        <dbReference type="ARBA" id="ARBA00022553"/>
    </source>
</evidence>
<proteinExistence type="predicted"/>
<gene>
    <name evidence="8" type="ORF">MNB_SV-12-314</name>
</gene>
<keyword evidence="5" id="KW-0067">ATP-binding</keyword>
<dbReference type="Gene3D" id="3.30.565.10">
    <property type="entry name" value="Histidine kinase-like ATPase, C-terminal domain"/>
    <property type="match status" value="1"/>
</dbReference>
<protein>
    <submittedName>
        <fullName evidence="8">Putative two-component sensor histidine kinase</fullName>
    </submittedName>
</protein>
<evidence type="ECO:0000256" key="6">
    <source>
        <dbReference type="ARBA" id="ARBA00023012"/>
    </source>
</evidence>
<dbReference type="InterPro" id="IPR003594">
    <property type="entry name" value="HATPase_dom"/>
</dbReference>
<dbReference type="GO" id="GO:0005524">
    <property type="term" value="F:ATP binding"/>
    <property type="evidence" value="ECO:0007669"/>
    <property type="project" value="UniProtKB-KW"/>
</dbReference>
<dbReference type="InterPro" id="IPR004358">
    <property type="entry name" value="Sig_transdc_His_kin-like_C"/>
</dbReference>
<dbReference type="InterPro" id="IPR036097">
    <property type="entry name" value="HisK_dim/P_sf"/>
</dbReference>
<dbReference type="PANTHER" id="PTHR43065">
    <property type="entry name" value="SENSOR HISTIDINE KINASE"/>
    <property type="match status" value="1"/>
</dbReference>
<dbReference type="AlphaFoldDB" id="A0A1W1BNU9"/>
<dbReference type="SUPFAM" id="SSF47384">
    <property type="entry name" value="Homodimeric domain of signal transducing histidine kinase"/>
    <property type="match status" value="1"/>
</dbReference>
<dbReference type="Pfam" id="PF02518">
    <property type="entry name" value="HATPase_c"/>
    <property type="match status" value="1"/>
</dbReference>
<accession>A0A1W1BNU9</accession>
<dbReference type="SUPFAM" id="SSF55874">
    <property type="entry name" value="ATPase domain of HSP90 chaperone/DNA topoisomerase II/histidine kinase"/>
    <property type="match status" value="1"/>
</dbReference>
<evidence type="ECO:0000256" key="4">
    <source>
        <dbReference type="ARBA" id="ARBA00022777"/>
    </source>
</evidence>
<evidence type="ECO:0000256" key="2">
    <source>
        <dbReference type="ARBA" id="ARBA00022679"/>
    </source>
</evidence>
<keyword evidence="6" id="KW-0902">Two-component regulatory system</keyword>
<dbReference type="PROSITE" id="PS50109">
    <property type="entry name" value="HIS_KIN"/>
    <property type="match status" value="1"/>
</dbReference>
<dbReference type="Gene3D" id="1.10.287.130">
    <property type="match status" value="1"/>
</dbReference>
<dbReference type="GO" id="GO:0000155">
    <property type="term" value="F:phosphorelay sensor kinase activity"/>
    <property type="evidence" value="ECO:0007669"/>
    <property type="project" value="InterPro"/>
</dbReference>
<name>A0A1W1BNU9_9ZZZZ</name>
<dbReference type="InterPro" id="IPR005467">
    <property type="entry name" value="His_kinase_dom"/>
</dbReference>